<dbReference type="OrthoDB" id="199913at2759"/>
<dbReference type="SMR" id="A0A7M7IWL9"/>
<dbReference type="Proteomes" id="UP000002358">
    <property type="component" value="Chromosome 3"/>
</dbReference>
<dbReference type="EnsemblMetazoa" id="XM_016984087">
    <property type="protein sequence ID" value="XP_016839576"/>
    <property type="gene ID" value="LOC100122153"/>
</dbReference>
<evidence type="ECO:0000313" key="3">
    <source>
        <dbReference type="EnsemblMetazoa" id="XP_016839576"/>
    </source>
</evidence>
<evidence type="ECO:0000313" key="4">
    <source>
        <dbReference type="Proteomes" id="UP000002358"/>
    </source>
</evidence>
<protein>
    <recommendedName>
        <fullName evidence="2">F-box domain-containing protein</fullName>
    </recommendedName>
</protein>
<reference evidence="3" key="1">
    <citation type="submission" date="2021-01" db="UniProtKB">
        <authorList>
            <consortium name="EnsemblMetazoa"/>
        </authorList>
    </citation>
    <scope>IDENTIFICATION</scope>
</reference>
<dbReference type="InterPro" id="IPR001810">
    <property type="entry name" value="F-box_dom"/>
</dbReference>
<gene>
    <name evidence="3" type="primary">100122153</name>
</gene>
<accession>A0A7M7IWL9</accession>
<keyword evidence="4" id="KW-1185">Reference proteome</keyword>
<evidence type="ECO:0000259" key="2">
    <source>
        <dbReference type="Pfam" id="PF12937"/>
    </source>
</evidence>
<dbReference type="KEGG" id="nvi:100122153"/>
<dbReference type="InParanoid" id="A0A7M7IWL9"/>
<proteinExistence type="predicted"/>
<name>A0A7M7IWL9_NASVI</name>
<organism evidence="3 4">
    <name type="scientific">Nasonia vitripennis</name>
    <name type="common">Parasitic wasp</name>
    <dbReference type="NCBI Taxonomy" id="7425"/>
    <lineage>
        <taxon>Eukaryota</taxon>
        <taxon>Metazoa</taxon>
        <taxon>Ecdysozoa</taxon>
        <taxon>Arthropoda</taxon>
        <taxon>Hexapoda</taxon>
        <taxon>Insecta</taxon>
        <taxon>Pterygota</taxon>
        <taxon>Neoptera</taxon>
        <taxon>Endopterygota</taxon>
        <taxon>Hymenoptera</taxon>
        <taxon>Apocrita</taxon>
        <taxon>Proctotrupomorpha</taxon>
        <taxon>Chalcidoidea</taxon>
        <taxon>Pteromalidae</taxon>
        <taxon>Pteromalinae</taxon>
        <taxon>Nasonia</taxon>
    </lineage>
</organism>
<dbReference type="EnsemblMetazoa" id="XM_016984086">
    <property type="protein sequence ID" value="XP_016839575"/>
    <property type="gene ID" value="LOC100122153"/>
</dbReference>
<feature type="region of interest" description="Disordered" evidence="1">
    <location>
        <begin position="1"/>
        <end position="27"/>
    </location>
</feature>
<sequence length="407" mass="46096">MENSSSVSKKARLAADPPNNKASTNNKIDIDELNGEYVLQHLMNNVCQYLNMYDLCHVAQVCKSWNMEVERELDKRLHHHFMVLPYLHSKELSDPSFHVSKILNNKPKVTILFPGTNHDVDDIQLEYDTFQTYRKQLPNNLIVVGAFEATMNSDVIHSCPLLIGSKIMDGYSPAGTLSLSLPMNEQLSIKQSCVFESAYLLKGKDIINDMILELRPTNSNTKSTLIIFAANHDELLDENEMTTLENLIKSSFPPNSYTLWGFATSDRIFASSKYEKSSQNVTENETRIVGLNLSGPNFESWSTVISTHSTKNEFIERLTNFKDRIQLKKNSIGLVTAPVIDHDDDDNDDDNNGGFMEDVKKIFPEIPFLGAFGKEDDYYFGIDPMSTDESNDIIGDDIISIMIFTYE</sequence>
<dbReference type="EnsemblMetazoa" id="XM_016984085">
    <property type="protein sequence ID" value="XP_016839574"/>
    <property type="gene ID" value="LOC100122153"/>
</dbReference>
<dbReference type="AlphaFoldDB" id="A0A7M7IWL9"/>
<dbReference type="Pfam" id="PF12937">
    <property type="entry name" value="F-box-like"/>
    <property type="match status" value="1"/>
</dbReference>
<feature type="domain" description="F-box" evidence="2">
    <location>
        <begin position="45"/>
        <end position="77"/>
    </location>
</feature>
<evidence type="ECO:0000256" key="1">
    <source>
        <dbReference type="SAM" id="MobiDB-lite"/>
    </source>
</evidence>
<dbReference type="InterPro" id="IPR036047">
    <property type="entry name" value="F-box-like_dom_sf"/>
</dbReference>
<dbReference type="SUPFAM" id="SSF81383">
    <property type="entry name" value="F-box domain"/>
    <property type="match status" value="1"/>
</dbReference>